<dbReference type="GeneID" id="39582517"/>
<feature type="region of interest" description="Disordered" evidence="1">
    <location>
        <begin position="536"/>
        <end position="652"/>
    </location>
</feature>
<feature type="region of interest" description="Disordered" evidence="1">
    <location>
        <begin position="1048"/>
        <end position="1083"/>
    </location>
</feature>
<feature type="compositionally biased region" description="Acidic residues" evidence="1">
    <location>
        <begin position="731"/>
        <end position="742"/>
    </location>
</feature>
<feature type="region of interest" description="Disordered" evidence="1">
    <location>
        <begin position="176"/>
        <end position="233"/>
    </location>
</feature>
<dbReference type="GO" id="GO:0000329">
    <property type="term" value="C:fungal-type vacuole membrane"/>
    <property type="evidence" value="ECO:0007669"/>
    <property type="project" value="TreeGrafter"/>
</dbReference>
<protein>
    <recommendedName>
        <fullName evidence="5">Phospholipid metabolism enzyme regulator</fullName>
    </recommendedName>
</protein>
<feature type="compositionally biased region" description="Polar residues" evidence="1">
    <location>
        <begin position="763"/>
        <end position="774"/>
    </location>
</feature>
<organism evidence="3 4">
    <name type="scientific">Sodiomyces alkalinus (strain CBS 110278 / VKM F-3762 / F11)</name>
    <name type="common">Alkaliphilic filamentous fungus</name>
    <dbReference type="NCBI Taxonomy" id="1314773"/>
    <lineage>
        <taxon>Eukaryota</taxon>
        <taxon>Fungi</taxon>
        <taxon>Dikarya</taxon>
        <taxon>Ascomycota</taxon>
        <taxon>Pezizomycotina</taxon>
        <taxon>Sordariomycetes</taxon>
        <taxon>Hypocreomycetidae</taxon>
        <taxon>Glomerellales</taxon>
        <taxon>Plectosphaerellaceae</taxon>
        <taxon>Sodiomyces</taxon>
    </lineage>
</organism>
<dbReference type="GO" id="GO:0070772">
    <property type="term" value="C:PAS complex"/>
    <property type="evidence" value="ECO:0007669"/>
    <property type="project" value="TreeGrafter"/>
</dbReference>
<dbReference type="PANTHER" id="PTHR28258:SF1">
    <property type="entry name" value="VACUOLAR SEGREGATION PROTEIN 7"/>
    <property type="match status" value="1"/>
</dbReference>
<feature type="region of interest" description="Disordered" evidence="1">
    <location>
        <begin position="809"/>
        <end position="935"/>
    </location>
</feature>
<feature type="compositionally biased region" description="Polar residues" evidence="1">
    <location>
        <begin position="450"/>
        <end position="464"/>
    </location>
</feature>
<evidence type="ECO:0000256" key="2">
    <source>
        <dbReference type="SAM" id="Phobius"/>
    </source>
</evidence>
<feature type="compositionally biased region" description="Low complexity" evidence="1">
    <location>
        <begin position="377"/>
        <end position="388"/>
    </location>
</feature>
<feature type="compositionally biased region" description="Acidic residues" evidence="1">
    <location>
        <begin position="1069"/>
        <end position="1079"/>
    </location>
</feature>
<feature type="region of interest" description="Disordered" evidence="1">
    <location>
        <begin position="729"/>
        <end position="776"/>
    </location>
</feature>
<feature type="compositionally biased region" description="Polar residues" evidence="1">
    <location>
        <begin position="851"/>
        <end position="860"/>
    </location>
</feature>
<dbReference type="RefSeq" id="XP_028469547.1">
    <property type="nucleotide sequence ID" value="XM_028614039.1"/>
</dbReference>
<feature type="compositionally biased region" description="Low complexity" evidence="1">
    <location>
        <begin position="315"/>
        <end position="359"/>
    </location>
</feature>
<dbReference type="Proteomes" id="UP000272025">
    <property type="component" value="Unassembled WGS sequence"/>
</dbReference>
<dbReference type="GO" id="GO:0010513">
    <property type="term" value="P:positive regulation of phosphatidylinositol biosynthetic process"/>
    <property type="evidence" value="ECO:0007669"/>
    <property type="project" value="TreeGrafter"/>
</dbReference>
<feature type="compositionally biased region" description="Polar residues" evidence="1">
    <location>
        <begin position="481"/>
        <end position="497"/>
    </location>
</feature>
<evidence type="ECO:0000313" key="4">
    <source>
        <dbReference type="Proteomes" id="UP000272025"/>
    </source>
</evidence>
<feature type="transmembrane region" description="Helical" evidence="2">
    <location>
        <begin position="963"/>
        <end position="986"/>
    </location>
</feature>
<reference evidence="3 4" key="1">
    <citation type="journal article" date="2018" name="Mol. Ecol.">
        <title>The obligate alkalophilic soda-lake fungus Sodiomyces alkalinus has shifted to a protein diet.</title>
        <authorList>
            <person name="Grum-Grzhimaylo A.A."/>
            <person name="Falkoski D.L."/>
            <person name="van den Heuvel J."/>
            <person name="Valero-Jimenez C.A."/>
            <person name="Min B."/>
            <person name="Choi I.G."/>
            <person name="Lipzen A."/>
            <person name="Daum C.G."/>
            <person name="Aanen D.K."/>
            <person name="Tsang A."/>
            <person name="Henrissat B."/>
            <person name="Bilanenko E.N."/>
            <person name="de Vries R.P."/>
            <person name="van Kan J.A.L."/>
            <person name="Grigoriev I.V."/>
            <person name="Debets A.J.M."/>
        </authorList>
    </citation>
    <scope>NUCLEOTIDE SEQUENCE [LARGE SCALE GENOMIC DNA]</scope>
    <source>
        <strain evidence="3 4">F11</strain>
    </source>
</reference>
<feature type="compositionally biased region" description="Basic residues" evidence="1">
    <location>
        <begin position="834"/>
        <end position="846"/>
    </location>
</feature>
<dbReference type="GO" id="GO:1903778">
    <property type="term" value="P:protein localization to vacuolar membrane"/>
    <property type="evidence" value="ECO:0007669"/>
    <property type="project" value="TreeGrafter"/>
</dbReference>
<accession>A0A3N2Q4Q4</accession>
<dbReference type="STRING" id="1314773.A0A3N2Q4Q4"/>
<keyword evidence="2" id="KW-1133">Transmembrane helix</keyword>
<feature type="compositionally biased region" description="Polar residues" evidence="1">
    <location>
        <begin position="873"/>
        <end position="899"/>
    </location>
</feature>
<keyword evidence="2" id="KW-0472">Membrane</keyword>
<evidence type="ECO:0000313" key="3">
    <source>
        <dbReference type="EMBL" id="ROT41741.1"/>
    </source>
</evidence>
<dbReference type="GO" id="GO:0000011">
    <property type="term" value="P:vacuole inheritance"/>
    <property type="evidence" value="ECO:0007669"/>
    <property type="project" value="TreeGrafter"/>
</dbReference>
<dbReference type="AlphaFoldDB" id="A0A3N2Q4Q4"/>
<evidence type="ECO:0008006" key="5">
    <source>
        <dbReference type="Google" id="ProtNLM"/>
    </source>
</evidence>
<dbReference type="EMBL" id="ML119052">
    <property type="protein sequence ID" value="ROT41741.1"/>
    <property type="molecule type" value="Genomic_DNA"/>
</dbReference>
<gene>
    <name evidence="3" type="ORF">SODALDRAFT_357824</name>
</gene>
<feature type="compositionally biased region" description="Basic and acidic residues" evidence="1">
    <location>
        <begin position="404"/>
        <end position="414"/>
    </location>
</feature>
<dbReference type="InterPro" id="IPR024260">
    <property type="entry name" value="Vac7"/>
</dbReference>
<dbReference type="PANTHER" id="PTHR28258">
    <property type="entry name" value="VACUOLAR SEGREGATION PROTEIN 7"/>
    <property type="match status" value="1"/>
</dbReference>
<feature type="region of interest" description="Disordered" evidence="1">
    <location>
        <begin position="276"/>
        <end position="504"/>
    </location>
</feature>
<feature type="compositionally biased region" description="Basic and acidic residues" evidence="1">
    <location>
        <begin position="1048"/>
        <end position="1068"/>
    </location>
</feature>
<keyword evidence="4" id="KW-1185">Reference proteome</keyword>
<dbReference type="Pfam" id="PF12751">
    <property type="entry name" value="Vac7"/>
    <property type="match status" value="2"/>
</dbReference>
<feature type="compositionally biased region" description="Polar residues" evidence="1">
    <location>
        <begin position="212"/>
        <end position="233"/>
    </location>
</feature>
<dbReference type="OrthoDB" id="1204at2759"/>
<keyword evidence="2" id="KW-0812">Transmembrane</keyword>
<sequence>MGDEQSNARGPNRPGDSMILGDWLSTATCLWAEKYFRPPTRPVYHAVLQFPVRPLVVTAAVPFNPSRYQWGKSDWTGLWGTVGAGVSRCVAHWNPFFVFPPSSSRTQDDDIIHHHRHNLHHFDSQTPPPLLPLSFQELLLSANNGYGNHLTSTPVVPYDYVYASLTPLTAHISRQKVTKSCGHPPAHASSLSPITSPPPHVPGSRRPKPPRSTATNAGAPNIARNSSVGGQSCRSDLKPSFHHLVFRSFRRIVQVEKLRPSLCCYCLFRFSPATMDRSTNSSTGSLNADPQESSGLPDASRVPSSSTLRSRYSKDSSNSNSLNRSPLPSRDPSPSRLQPWSSATANTSRSRRNSQNDTSPTRTPKPTISAPPLGSRTLSPATTPTLLPVSQDSRNRPAAAPQKASDHGRARENPRWPVSPRLRSPPPQLNRPVVASLRRNETDPPGISLQRPTPSIDNAPTMSESETEDSQTHSGVRTPAVANSSTLETVQEVSQPNSPGPLDADLEKINEKLADEALTMPAYPVLAENKNHLRLARGTESGIDSASTRADSRRSRSSAPPPTTSRQSSAVSAKQGKNKPPGDGPAQTMIVETETVTSIPQMALGPGSKMENGGTGTLRAKPSTETIKPKKEKKKNSRKQPAVPAGTGETPHLLSNVVQYKLRHHQSMRSVSVATDVSVSPTKSLQDEAISPHGRLPNVVSSYHISSLLTKPRPASSKADIFEAKVASAVDEADSSDSEETFVYDSNPPDGGDRPRRFHHSRTPSAASMASQVDRSAMRSIHAVMESGANQAPPLRKGMKFVNTFAGGEAPMIGEEDGDGSARSTTGPGSGRGTTRRHHNHTHIGRWGRNGANSHTSLFDNESPFPNAARSKLSGNQSRHSSNPPSPRMTHQTSSTRGGISSAKRSLMPGQSYDLDDTTGADDERTPLISPTVRRGRNRRNYVDLRHLECQTYRQKPSYLNRFAACLVVTMMLLLVITGAIGFMFATSQPLTDIELVSIKNVVASDPELMFDIAVKAHNPNIVVIAVDQANIEVFAKSPRAGTDMDWWKSPHGPNDHDGTDSDIHIEDDPPYEPPDDEAAPNMHLGTITEFDSPLSFEGSFFNKGVSTSTGGMRLSLPGNHSAGGSERWGRIIQDDFVLVLKGVVRYTLPLSQRVRSASITGRTTVKPNSASNPSLNTTLPWNGSDPNRGVLRQNFSTLGAFGARMGWADDEALHELQIPEEKRRGNIRNHTTYQMFQVAKLGSNRQRGIVFIRGMATDGQKWQLQCNCNDL</sequence>
<proteinExistence type="predicted"/>
<feature type="compositionally biased region" description="Polar residues" evidence="1">
    <location>
        <begin position="276"/>
        <end position="294"/>
    </location>
</feature>
<evidence type="ECO:0000256" key="1">
    <source>
        <dbReference type="SAM" id="MobiDB-lite"/>
    </source>
</evidence>
<name>A0A3N2Q4Q4_SODAK</name>